<proteinExistence type="inferred from homology"/>
<dbReference type="Pfam" id="PF01556">
    <property type="entry name" value="DnaJ_C"/>
    <property type="match status" value="1"/>
</dbReference>
<feature type="binding site" evidence="8">
    <location>
        <position position="157"/>
    </location>
    <ligand>
        <name>Zn(2+)</name>
        <dbReference type="ChEBI" id="CHEBI:29105"/>
        <label>1</label>
    </ligand>
</feature>
<dbReference type="SUPFAM" id="SSF46565">
    <property type="entry name" value="Chaperone J-domain"/>
    <property type="match status" value="1"/>
</dbReference>
<dbReference type="GO" id="GO:0051082">
    <property type="term" value="F:unfolded protein binding"/>
    <property type="evidence" value="ECO:0007669"/>
    <property type="project" value="UniProtKB-UniRule"/>
</dbReference>
<dbReference type="GO" id="GO:0005737">
    <property type="term" value="C:cytoplasm"/>
    <property type="evidence" value="ECO:0007669"/>
    <property type="project" value="UniProtKB-SubCell"/>
</dbReference>
<dbReference type="Pfam" id="PF00226">
    <property type="entry name" value="DnaJ"/>
    <property type="match status" value="1"/>
</dbReference>
<evidence type="ECO:0000313" key="13">
    <source>
        <dbReference type="Proteomes" id="UP000033945"/>
    </source>
</evidence>
<feature type="binding site" evidence="8">
    <location>
        <position position="197"/>
    </location>
    <ligand>
        <name>Zn(2+)</name>
        <dbReference type="ChEBI" id="CHEBI:29105"/>
        <label>2</label>
    </ligand>
</feature>
<dbReference type="GO" id="GO:0005524">
    <property type="term" value="F:ATP binding"/>
    <property type="evidence" value="ECO:0007669"/>
    <property type="project" value="InterPro"/>
</dbReference>
<evidence type="ECO:0000313" key="12">
    <source>
        <dbReference type="EMBL" id="KKT61679.1"/>
    </source>
</evidence>
<keyword evidence="1 8" id="KW-0479">Metal-binding</keyword>
<evidence type="ECO:0000256" key="5">
    <source>
        <dbReference type="ARBA" id="ARBA00023186"/>
    </source>
</evidence>
<dbReference type="InterPro" id="IPR001305">
    <property type="entry name" value="HSP_DnaJ_Cys-rich_dom"/>
</dbReference>
<evidence type="ECO:0000259" key="11">
    <source>
        <dbReference type="PROSITE" id="PS51188"/>
    </source>
</evidence>
<dbReference type="InterPro" id="IPR036869">
    <property type="entry name" value="J_dom_sf"/>
</dbReference>
<dbReference type="HAMAP" id="MF_01152">
    <property type="entry name" value="DnaJ"/>
    <property type="match status" value="1"/>
</dbReference>
<evidence type="ECO:0000256" key="7">
    <source>
        <dbReference type="ARBA" id="ARBA00067609"/>
    </source>
</evidence>
<feature type="binding site" evidence="8">
    <location>
        <position position="200"/>
    </location>
    <ligand>
        <name>Zn(2+)</name>
        <dbReference type="ChEBI" id="CHEBI:29105"/>
        <label>2</label>
    </ligand>
</feature>
<comment type="subunit">
    <text evidence="8">Homodimer.</text>
</comment>
<dbReference type="PROSITE" id="PS00636">
    <property type="entry name" value="DNAJ_1"/>
    <property type="match status" value="1"/>
</dbReference>
<keyword evidence="8" id="KW-0235">DNA replication</keyword>
<dbReference type="InterPro" id="IPR036410">
    <property type="entry name" value="HSP_DnaJ_Cys-rich_dom_sf"/>
</dbReference>
<comment type="domain">
    <text evidence="8">The J domain is necessary and sufficient to stimulate DnaK ATPase activity. Zinc center 1 plays an important role in the autonomous, DnaK-independent chaperone activity of DnaJ. Zinc center 2 is essential for interaction with DnaK and for DnaJ activity.</text>
</comment>
<dbReference type="PANTHER" id="PTHR43096:SF52">
    <property type="entry name" value="DNAJ HOMOLOG 1, MITOCHONDRIAL-RELATED"/>
    <property type="match status" value="1"/>
</dbReference>
<dbReference type="PROSITE" id="PS51188">
    <property type="entry name" value="ZF_CR"/>
    <property type="match status" value="1"/>
</dbReference>
<comment type="caution">
    <text evidence="12">The sequence shown here is derived from an EMBL/GenBank/DDBJ whole genome shotgun (WGS) entry which is preliminary data.</text>
</comment>
<keyword evidence="2 8" id="KW-0677">Repeat</keyword>
<evidence type="ECO:0000256" key="8">
    <source>
        <dbReference type="HAMAP-Rule" id="MF_01152"/>
    </source>
</evidence>
<dbReference type="InterPro" id="IPR008971">
    <property type="entry name" value="HSP40/DnaJ_pept-bd"/>
</dbReference>
<evidence type="ECO:0000259" key="10">
    <source>
        <dbReference type="PROSITE" id="PS50076"/>
    </source>
</evidence>
<feature type="repeat" description="CXXCXGXG motif" evidence="8">
    <location>
        <begin position="171"/>
        <end position="178"/>
    </location>
</feature>
<dbReference type="GO" id="GO:0031072">
    <property type="term" value="F:heat shock protein binding"/>
    <property type="evidence" value="ECO:0007669"/>
    <property type="project" value="InterPro"/>
</dbReference>
<evidence type="ECO:0000256" key="1">
    <source>
        <dbReference type="ARBA" id="ARBA00022723"/>
    </source>
</evidence>
<dbReference type="PRINTS" id="PR00625">
    <property type="entry name" value="JDOMAIN"/>
</dbReference>
<reference evidence="12 13" key="1">
    <citation type="journal article" date="2015" name="Nature">
        <title>rRNA introns, odd ribosomes, and small enigmatic genomes across a large radiation of phyla.</title>
        <authorList>
            <person name="Brown C.T."/>
            <person name="Hug L.A."/>
            <person name="Thomas B.C."/>
            <person name="Sharon I."/>
            <person name="Castelle C.J."/>
            <person name="Singh A."/>
            <person name="Wilkins M.J."/>
            <person name="Williams K.H."/>
            <person name="Banfield J.F."/>
        </authorList>
    </citation>
    <scope>NUCLEOTIDE SEQUENCE [LARGE SCALE GENOMIC DNA]</scope>
</reference>
<protein>
    <recommendedName>
        <fullName evidence="7 8">Chaperone protein DnaJ</fullName>
    </recommendedName>
</protein>
<dbReference type="Gene3D" id="2.10.230.10">
    <property type="entry name" value="Heat shock protein DnaJ, cysteine-rich domain"/>
    <property type="match status" value="1"/>
</dbReference>
<feature type="binding site" evidence="8">
    <location>
        <position position="154"/>
    </location>
    <ligand>
        <name>Zn(2+)</name>
        <dbReference type="ChEBI" id="CHEBI:29105"/>
        <label>1</label>
    </ligand>
</feature>
<keyword evidence="4 8" id="KW-0862">Zinc</keyword>
<dbReference type="PANTHER" id="PTHR43096">
    <property type="entry name" value="DNAJ HOMOLOG 1, MITOCHONDRIAL-RELATED"/>
    <property type="match status" value="1"/>
</dbReference>
<dbReference type="AlphaFoldDB" id="A0A0G1LP47"/>
<dbReference type="SUPFAM" id="SSF57938">
    <property type="entry name" value="DnaJ/Hsp40 cysteine-rich domain"/>
    <property type="match status" value="1"/>
</dbReference>
<dbReference type="Pfam" id="PF00684">
    <property type="entry name" value="DnaJ_CXXCXGXG"/>
    <property type="match status" value="1"/>
</dbReference>
<dbReference type="GO" id="GO:0042026">
    <property type="term" value="P:protein refolding"/>
    <property type="evidence" value="ECO:0007669"/>
    <property type="project" value="TreeGrafter"/>
</dbReference>
<evidence type="ECO:0000256" key="4">
    <source>
        <dbReference type="ARBA" id="ARBA00022833"/>
    </source>
</evidence>
<evidence type="ECO:0000256" key="9">
    <source>
        <dbReference type="PROSITE-ProRule" id="PRU00546"/>
    </source>
</evidence>
<feature type="zinc finger region" description="CR-type" evidence="9">
    <location>
        <begin position="141"/>
        <end position="223"/>
    </location>
</feature>
<dbReference type="InterPro" id="IPR012724">
    <property type="entry name" value="DnaJ"/>
</dbReference>
<gene>
    <name evidence="8" type="primary">dnaJ</name>
    <name evidence="12" type="ORF">UW55_C0027G0002</name>
</gene>
<dbReference type="EMBL" id="LCIT01000027">
    <property type="protein sequence ID" value="KKT61679.1"/>
    <property type="molecule type" value="Genomic_DNA"/>
</dbReference>
<sequence length="368" mass="40113">MSKDYYEILGVGKGASQEEVKKAYRKLAHQHHPDKKGGDEKKFKEINEAYQILGDDEKRRQYDRFGQTFPGGGRQQGFGGFDFDLGDIFEDIFSATGESAFGGEDFFGGLGGFSRSRQRGARRGSDISLSLDVSFRESVFGGARSVLLDKTSLCDVCGGSGAEPGSHVKKCDLCQGTGTVRESRRSILGSFTSLAECSKCRGKGEIPEHFCKHCRGQGVFRKQENINIQIPAGIRDGEAIKLTGMGEALSGGVAGDLYVKINVTPHSVFRREGFDLVMNLYAQPSKMILGGEEAIETLEGPPDGRAGKILVRIPELSKAGDILRLRQKGVPKARGGRGDLLILLHQKLPRKLSSQAKKLLLDLEREGL</sequence>
<dbReference type="InterPro" id="IPR001623">
    <property type="entry name" value="DnaJ_domain"/>
</dbReference>
<keyword evidence="3 8" id="KW-0863">Zinc-finger</keyword>
<dbReference type="SMART" id="SM00271">
    <property type="entry name" value="DnaJ"/>
    <property type="match status" value="1"/>
</dbReference>
<feature type="binding site" evidence="8">
    <location>
        <position position="214"/>
    </location>
    <ligand>
        <name>Zn(2+)</name>
        <dbReference type="ChEBI" id="CHEBI:29105"/>
        <label>1</label>
    </ligand>
</feature>
<dbReference type="CDD" id="cd10747">
    <property type="entry name" value="DnaJ_C"/>
    <property type="match status" value="1"/>
</dbReference>
<evidence type="ECO:0000256" key="2">
    <source>
        <dbReference type="ARBA" id="ARBA00022737"/>
    </source>
</evidence>
<dbReference type="PROSITE" id="PS50076">
    <property type="entry name" value="DNAJ_2"/>
    <property type="match status" value="1"/>
</dbReference>
<evidence type="ECO:0000256" key="3">
    <source>
        <dbReference type="ARBA" id="ARBA00022771"/>
    </source>
</evidence>
<dbReference type="GO" id="GO:0006260">
    <property type="term" value="P:DNA replication"/>
    <property type="evidence" value="ECO:0007669"/>
    <property type="project" value="UniProtKB-KW"/>
</dbReference>
<dbReference type="Gene3D" id="1.10.287.110">
    <property type="entry name" value="DnaJ domain"/>
    <property type="match status" value="1"/>
</dbReference>
<feature type="domain" description="J" evidence="10">
    <location>
        <begin position="4"/>
        <end position="66"/>
    </location>
</feature>
<comment type="subcellular location">
    <subcellularLocation>
        <location evidence="8">Cytoplasm</location>
    </subcellularLocation>
</comment>
<organism evidence="12 13">
    <name type="scientific">Candidatus Giovannonibacteria bacterium GW2011_GWA2_44_26</name>
    <dbReference type="NCBI Taxonomy" id="1618648"/>
    <lineage>
        <taxon>Bacteria</taxon>
        <taxon>Candidatus Giovannoniibacteriota</taxon>
    </lineage>
</organism>
<feature type="repeat" description="CXXCXGXG motif" evidence="8">
    <location>
        <begin position="197"/>
        <end position="204"/>
    </location>
</feature>
<feature type="binding site" evidence="8">
    <location>
        <position position="174"/>
    </location>
    <ligand>
        <name>Zn(2+)</name>
        <dbReference type="ChEBI" id="CHEBI:29105"/>
        <label>2</label>
    </ligand>
</feature>
<feature type="binding site" evidence="8">
    <location>
        <position position="171"/>
    </location>
    <ligand>
        <name>Zn(2+)</name>
        <dbReference type="ChEBI" id="CHEBI:29105"/>
        <label>2</label>
    </ligand>
</feature>
<keyword evidence="8" id="KW-0346">Stress response</keyword>
<dbReference type="InterPro" id="IPR018253">
    <property type="entry name" value="DnaJ_domain_CS"/>
</dbReference>
<dbReference type="FunFam" id="2.10.230.10:FF:000002">
    <property type="entry name" value="Molecular chaperone DnaJ"/>
    <property type="match status" value="1"/>
</dbReference>
<keyword evidence="8" id="KW-0963">Cytoplasm</keyword>
<dbReference type="PATRIC" id="fig|1618648.3.peg.942"/>
<comment type="similarity">
    <text evidence="6 8">Belongs to the DnaJ family.</text>
</comment>
<feature type="domain" description="CR-type" evidence="11">
    <location>
        <begin position="141"/>
        <end position="223"/>
    </location>
</feature>
<feature type="repeat" description="CXXCXGXG motif" evidence="8">
    <location>
        <begin position="154"/>
        <end position="161"/>
    </location>
</feature>
<dbReference type="GO" id="GO:0009408">
    <property type="term" value="P:response to heat"/>
    <property type="evidence" value="ECO:0007669"/>
    <property type="project" value="InterPro"/>
</dbReference>
<dbReference type="SUPFAM" id="SSF49493">
    <property type="entry name" value="HSP40/DnaJ peptide-binding domain"/>
    <property type="match status" value="2"/>
</dbReference>
<comment type="cofactor">
    <cofactor evidence="8">
        <name>Zn(2+)</name>
        <dbReference type="ChEBI" id="CHEBI:29105"/>
    </cofactor>
    <text evidence="8">Binds 2 Zn(2+) ions per monomer.</text>
</comment>
<dbReference type="CDD" id="cd10719">
    <property type="entry name" value="DnaJ_zf"/>
    <property type="match status" value="1"/>
</dbReference>
<accession>A0A0G1LP47</accession>
<feature type="binding site" evidence="8">
    <location>
        <position position="211"/>
    </location>
    <ligand>
        <name>Zn(2+)</name>
        <dbReference type="ChEBI" id="CHEBI:29105"/>
        <label>1</label>
    </ligand>
</feature>
<dbReference type="Proteomes" id="UP000033945">
    <property type="component" value="Unassembled WGS sequence"/>
</dbReference>
<dbReference type="GO" id="GO:0008270">
    <property type="term" value="F:zinc ion binding"/>
    <property type="evidence" value="ECO:0007669"/>
    <property type="project" value="UniProtKB-UniRule"/>
</dbReference>
<dbReference type="CDD" id="cd06257">
    <property type="entry name" value="DnaJ"/>
    <property type="match status" value="1"/>
</dbReference>
<name>A0A0G1LP47_9BACT</name>
<feature type="repeat" description="CXXCXGXG motif" evidence="8">
    <location>
        <begin position="211"/>
        <end position="218"/>
    </location>
</feature>
<dbReference type="Gene3D" id="2.60.260.20">
    <property type="entry name" value="Urease metallochaperone UreE, N-terminal domain"/>
    <property type="match status" value="2"/>
</dbReference>
<dbReference type="InterPro" id="IPR002939">
    <property type="entry name" value="DnaJ_C"/>
</dbReference>
<evidence type="ECO:0000256" key="6">
    <source>
        <dbReference type="ARBA" id="ARBA00061004"/>
    </source>
</evidence>
<keyword evidence="5 8" id="KW-0143">Chaperone</keyword>
<comment type="function">
    <text evidence="8">Participates actively in the response to hyperosmotic and heat shock by preventing the aggregation of stress-denatured proteins and by disaggregating proteins, also in an autonomous, DnaK-independent fashion. Unfolded proteins bind initially to DnaJ; upon interaction with the DnaJ-bound protein, DnaK hydrolyzes its bound ATP, resulting in the formation of a stable complex. GrpE releases ADP from DnaK; ATP binding to DnaK triggers the release of the substrate protein, thus completing the reaction cycle. Several rounds of ATP-dependent interactions between DnaJ, DnaK and GrpE are required for fully efficient folding. Also involved, together with DnaK and GrpE, in the DNA replication of plasmids through activation of initiation proteins.</text>
</comment>